<accession>A0A3B1B0W8</accession>
<dbReference type="AlphaFoldDB" id="A0A3B1B0W8"/>
<gene>
    <name evidence="2" type="ORF">MNBD_GAMMA22-1057</name>
</gene>
<feature type="transmembrane region" description="Helical" evidence="1">
    <location>
        <begin position="20"/>
        <end position="40"/>
    </location>
</feature>
<name>A0A3B1B0W8_9ZZZZ</name>
<protein>
    <submittedName>
        <fullName evidence="2">Uncharacterized protein</fullName>
    </submittedName>
</protein>
<keyword evidence="1" id="KW-0472">Membrane</keyword>
<sequence length="142" mass="16429">MNKIPSINFTLNQTTRLNAIFVLLLGAVLFISNFYFELFVLEFVSIIFMVLGLVSFVLFTASFIRIYENSIEYRCGWLQECRNIKVTSIDNIVKGKNTYVINVKLSGKPIIVILHKLNYKDVPLFKVIMTNFQHDISLLNLK</sequence>
<dbReference type="EMBL" id="UOFS01000042">
    <property type="protein sequence ID" value="VAW99964.1"/>
    <property type="molecule type" value="Genomic_DNA"/>
</dbReference>
<evidence type="ECO:0000256" key="1">
    <source>
        <dbReference type="SAM" id="Phobius"/>
    </source>
</evidence>
<feature type="transmembrane region" description="Helical" evidence="1">
    <location>
        <begin position="46"/>
        <end position="64"/>
    </location>
</feature>
<keyword evidence="1" id="KW-1133">Transmembrane helix</keyword>
<reference evidence="2" key="1">
    <citation type="submission" date="2018-06" db="EMBL/GenBank/DDBJ databases">
        <authorList>
            <person name="Zhirakovskaya E."/>
        </authorList>
    </citation>
    <scope>NUCLEOTIDE SEQUENCE</scope>
</reference>
<proteinExistence type="predicted"/>
<organism evidence="2">
    <name type="scientific">hydrothermal vent metagenome</name>
    <dbReference type="NCBI Taxonomy" id="652676"/>
    <lineage>
        <taxon>unclassified sequences</taxon>
        <taxon>metagenomes</taxon>
        <taxon>ecological metagenomes</taxon>
    </lineage>
</organism>
<keyword evidence="1" id="KW-0812">Transmembrane</keyword>
<evidence type="ECO:0000313" key="2">
    <source>
        <dbReference type="EMBL" id="VAW99964.1"/>
    </source>
</evidence>